<keyword evidence="2 3" id="KW-0057">Aromatic amino acid biosynthesis</keyword>
<accession>A0A9D1S6Z3</accession>
<reference evidence="4" key="1">
    <citation type="submission" date="2020-10" db="EMBL/GenBank/DDBJ databases">
        <authorList>
            <person name="Gilroy R."/>
        </authorList>
    </citation>
    <scope>NUCLEOTIDE SEQUENCE</scope>
    <source>
        <strain evidence="4">ChiSjej4B22-9803</strain>
    </source>
</reference>
<comment type="caution">
    <text evidence="4">The sequence shown here is derived from an EMBL/GenBank/DDBJ whole genome shotgun (WGS) entry which is preliminary data.</text>
</comment>
<name>A0A9D1S6Z3_9FIRM</name>
<dbReference type="InterPro" id="IPR035959">
    <property type="entry name" value="RutC-like_sf"/>
</dbReference>
<keyword evidence="3 4" id="KW-0413">Isomerase</keyword>
<dbReference type="GO" id="GO:0009073">
    <property type="term" value="P:aromatic amino acid family biosynthetic process"/>
    <property type="evidence" value="ECO:0007669"/>
    <property type="project" value="UniProtKB-UniRule"/>
</dbReference>
<evidence type="ECO:0000256" key="1">
    <source>
        <dbReference type="NCBIfam" id="TIGR01796"/>
    </source>
</evidence>
<dbReference type="EMBL" id="DVND01000147">
    <property type="protein sequence ID" value="HIU48832.1"/>
    <property type="molecule type" value="Genomic_DNA"/>
</dbReference>
<proteinExistence type="predicted"/>
<dbReference type="EC" id="5.4.99.5" evidence="1 3"/>
<dbReference type="CDD" id="cd02185">
    <property type="entry name" value="AroH"/>
    <property type="match status" value="1"/>
</dbReference>
<dbReference type="GO" id="GO:0008652">
    <property type="term" value="P:amino acid biosynthetic process"/>
    <property type="evidence" value="ECO:0007669"/>
    <property type="project" value="UniProtKB-UniRule"/>
</dbReference>
<dbReference type="SUPFAM" id="SSF55298">
    <property type="entry name" value="YjgF-like"/>
    <property type="match status" value="1"/>
</dbReference>
<sequence length="119" mass="13140">MARAVRGAITVAHNDKEEILAAAGELLERIICENQIDKEDLVSIIFTLTPDLDAVFPAAAARQMGITDVPLMCMSEIPVAGALERCVRILLEFNTDKKLGDIRHIYLRDAVKLRPDLAK</sequence>
<reference evidence="4" key="2">
    <citation type="journal article" date="2021" name="PeerJ">
        <title>Extensive microbial diversity within the chicken gut microbiome revealed by metagenomics and culture.</title>
        <authorList>
            <person name="Gilroy R."/>
            <person name="Ravi A."/>
            <person name="Getino M."/>
            <person name="Pursley I."/>
            <person name="Horton D.L."/>
            <person name="Alikhan N.F."/>
            <person name="Baker D."/>
            <person name="Gharbi K."/>
            <person name="Hall N."/>
            <person name="Watson M."/>
            <person name="Adriaenssens E.M."/>
            <person name="Foster-Nyarko E."/>
            <person name="Jarju S."/>
            <person name="Secka A."/>
            <person name="Antonio M."/>
            <person name="Oren A."/>
            <person name="Chaudhuri R.R."/>
            <person name="La Ragione R."/>
            <person name="Hildebrand F."/>
            <person name="Pallen M.J."/>
        </authorList>
    </citation>
    <scope>NUCLEOTIDE SEQUENCE</scope>
    <source>
        <strain evidence="4">ChiSjej4B22-9803</strain>
    </source>
</reference>
<evidence type="ECO:0000256" key="3">
    <source>
        <dbReference type="PROSITE-ProRule" id="PRU00514"/>
    </source>
</evidence>
<dbReference type="AlphaFoldDB" id="A0A9D1S6Z3"/>
<dbReference type="PIRSF" id="PIRSF005965">
    <property type="entry name" value="Chor_mut_AroH"/>
    <property type="match status" value="1"/>
</dbReference>
<dbReference type="NCBIfam" id="TIGR01796">
    <property type="entry name" value="CM_mono_aroH"/>
    <property type="match status" value="1"/>
</dbReference>
<feature type="binding site" evidence="2">
    <location>
        <position position="6"/>
    </location>
    <ligand>
        <name>prephenate</name>
        <dbReference type="ChEBI" id="CHEBI:29934"/>
    </ligand>
</feature>
<feature type="binding site" evidence="2">
    <location>
        <position position="106"/>
    </location>
    <ligand>
        <name>prephenate</name>
        <dbReference type="ChEBI" id="CHEBI:29934"/>
    </ligand>
</feature>
<dbReference type="PANTHER" id="PTHR21164">
    <property type="entry name" value="CHORISMATE MUTASE"/>
    <property type="match status" value="1"/>
</dbReference>
<dbReference type="PANTHER" id="PTHR21164:SF0">
    <property type="entry name" value="CHORISMATE MUTASE AROH"/>
    <property type="match status" value="1"/>
</dbReference>
<organism evidence="4 5">
    <name type="scientific">Candidatus Avimonoglobus intestinipullorum</name>
    <dbReference type="NCBI Taxonomy" id="2840699"/>
    <lineage>
        <taxon>Bacteria</taxon>
        <taxon>Bacillati</taxon>
        <taxon>Bacillota</taxon>
        <taxon>Clostridia</taxon>
        <taxon>Eubacteriales</taxon>
        <taxon>Candidatus Avimonoglobus</taxon>
    </lineage>
</organism>
<dbReference type="Proteomes" id="UP000824111">
    <property type="component" value="Unassembled WGS sequence"/>
</dbReference>
<comment type="catalytic activity">
    <reaction evidence="3">
        <text>chorismate = prephenate</text>
        <dbReference type="Rhea" id="RHEA:13897"/>
        <dbReference type="ChEBI" id="CHEBI:29748"/>
        <dbReference type="ChEBI" id="CHEBI:29934"/>
        <dbReference type="EC" id="5.4.99.5"/>
    </reaction>
</comment>
<gene>
    <name evidence="4" type="primary">aroH</name>
    <name evidence="4" type="ORF">IAB04_05665</name>
</gene>
<dbReference type="GO" id="GO:0046417">
    <property type="term" value="P:chorismate metabolic process"/>
    <property type="evidence" value="ECO:0007669"/>
    <property type="project" value="TreeGrafter"/>
</dbReference>
<protein>
    <recommendedName>
        <fullName evidence="1 3">chorismate mutase</fullName>
        <ecNumber evidence="1 3">5.4.99.5</ecNumber>
    </recommendedName>
</protein>
<dbReference type="Gene3D" id="3.30.1330.40">
    <property type="entry name" value="RutC-like"/>
    <property type="match status" value="1"/>
</dbReference>
<evidence type="ECO:0000313" key="4">
    <source>
        <dbReference type="EMBL" id="HIU48832.1"/>
    </source>
</evidence>
<evidence type="ECO:0000313" key="5">
    <source>
        <dbReference type="Proteomes" id="UP000824111"/>
    </source>
</evidence>
<dbReference type="Pfam" id="PF07736">
    <property type="entry name" value="CM_1"/>
    <property type="match status" value="1"/>
</dbReference>
<evidence type="ECO:0000256" key="2">
    <source>
        <dbReference type="PIRSR" id="PIRSR005965-1"/>
    </source>
</evidence>
<feature type="binding site" evidence="2">
    <location>
        <position position="88"/>
    </location>
    <ligand>
        <name>prephenate</name>
        <dbReference type="ChEBI" id="CHEBI:29934"/>
    </ligand>
</feature>
<dbReference type="GO" id="GO:0004106">
    <property type="term" value="F:chorismate mutase activity"/>
    <property type="evidence" value="ECO:0007669"/>
    <property type="project" value="UniProtKB-UniRule"/>
</dbReference>
<dbReference type="InterPro" id="IPR008243">
    <property type="entry name" value="Chorismate_mutase_AroH"/>
</dbReference>
<keyword evidence="2 3" id="KW-0028">Amino-acid biosynthesis</keyword>
<dbReference type="PROSITE" id="PS51167">
    <property type="entry name" value="CHORISMATE_MUT_1"/>
    <property type="match status" value="1"/>
</dbReference>